<name>A0AAP0ECL4_9MAGN</name>
<keyword evidence="2" id="KW-1185">Reference proteome</keyword>
<comment type="caution">
    <text evidence="1">The sequence shown here is derived from an EMBL/GenBank/DDBJ whole genome shotgun (WGS) entry which is preliminary data.</text>
</comment>
<dbReference type="AlphaFoldDB" id="A0AAP0ECL4"/>
<evidence type="ECO:0000313" key="2">
    <source>
        <dbReference type="Proteomes" id="UP001419268"/>
    </source>
</evidence>
<dbReference type="EMBL" id="JBBNAG010000012">
    <property type="protein sequence ID" value="KAK9088953.1"/>
    <property type="molecule type" value="Genomic_DNA"/>
</dbReference>
<reference evidence="1 2" key="1">
    <citation type="submission" date="2024-01" db="EMBL/GenBank/DDBJ databases">
        <title>Genome assemblies of Stephania.</title>
        <authorList>
            <person name="Yang L."/>
        </authorList>
    </citation>
    <scope>NUCLEOTIDE SEQUENCE [LARGE SCALE GENOMIC DNA]</scope>
    <source>
        <strain evidence="1">JXDWG</strain>
        <tissue evidence="1">Leaf</tissue>
    </source>
</reference>
<evidence type="ECO:0000313" key="1">
    <source>
        <dbReference type="EMBL" id="KAK9088953.1"/>
    </source>
</evidence>
<sequence length="59" mass="7163">MKGFLWKKLDDNGCNYLIDWHSVEQPKEHGGLDINNIELRNHVILLKWWWRFSKEPNSL</sequence>
<proteinExistence type="predicted"/>
<organism evidence="1 2">
    <name type="scientific">Stephania cephalantha</name>
    <dbReference type="NCBI Taxonomy" id="152367"/>
    <lineage>
        <taxon>Eukaryota</taxon>
        <taxon>Viridiplantae</taxon>
        <taxon>Streptophyta</taxon>
        <taxon>Embryophyta</taxon>
        <taxon>Tracheophyta</taxon>
        <taxon>Spermatophyta</taxon>
        <taxon>Magnoliopsida</taxon>
        <taxon>Ranunculales</taxon>
        <taxon>Menispermaceae</taxon>
        <taxon>Menispermoideae</taxon>
        <taxon>Cissampelideae</taxon>
        <taxon>Stephania</taxon>
    </lineage>
</organism>
<accession>A0AAP0ECL4</accession>
<dbReference type="Proteomes" id="UP001419268">
    <property type="component" value="Unassembled WGS sequence"/>
</dbReference>
<protein>
    <submittedName>
        <fullName evidence="1">Uncharacterized protein</fullName>
    </submittedName>
</protein>
<gene>
    <name evidence="1" type="ORF">Scep_028035</name>
</gene>